<name>A0A517PUT0_9PLAN</name>
<gene>
    <name evidence="1" type="ORF">HG66A1_49400</name>
</gene>
<keyword evidence="2" id="KW-1185">Reference proteome</keyword>
<dbReference type="RefSeq" id="WP_145190071.1">
    <property type="nucleotide sequence ID" value="NZ_CP036266.1"/>
</dbReference>
<organism evidence="1 2">
    <name type="scientific">Gimesia chilikensis</name>
    <dbReference type="NCBI Taxonomy" id="2605989"/>
    <lineage>
        <taxon>Bacteria</taxon>
        <taxon>Pseudomonadati</taxon>
        <taxon>Planctomycetota</taxon>
        <taxon>Planctomycetia</taxon>
        <taxon>Planctomycetales</taxon>
        <taxon>Planctomycetaceae</taxon>
        <taxon>Gimesia</taxon>
    </lineage>
</organism>
<reference evidence="1 2" key="1">
    <citation type="submission" date="2019-02" db="EMBL/GenBank/DDBJ databases">
        <title>Deep-cultivation of Planctomycetes and their phenomic and genomic characterization uncovers novel biology.</title>
        <authorList>
            <person name="Wiegand S."/>
            <person name="Jogler M."/>
            <person name="Boedeker C."/>
            <person name="Pinto D."/>
            <person name="Vollmers J."/>
            <person name="Rivas-Marin E."/>
            <person name="Kohn T."/>
            <person name="Peeters S.H."/>
            <person name="Heuer A."/>
            <person name="Rast P."/>
            <person name="Oberbeckmann S."/>
            <person name="Bunk B."/>
            <person name="Jeske O."/>
            <person name="Meyerdierks A."/>
            <person name="Storesund J.E."/>
            <person name="Kallscheuer N."/>
            <person name="Luecker S."/>
            <person name="Lage O.M."/>
            <person name="Pohl T."/>
            <person name="Merkel B.J."/>
            <person name="Hornburger P."/>
            <person name="Mueller R.-W."/>
            <person name="Bruemmer F."/>
            <person name="Labrenz M."/>
            <person name="Spormann A.M."/>
            <person name="Op den Camp H."/>
            <person name="Overmann J."/>
            <person name="Amann R."/>
            <person name="Jetten M.S.M."/>
            <person name="Mascher T."/>
            <person name="Medema M.H."/>
            <person name="Devos D.P."/>
            <person name="Kaster A.-K."/>
            <person name="Ovreas L."/>
            <person name="Rohde M."/>
            <person name="Galperin M.Y."/>
            <person name="Jogler C."/>
        </authorList>
    </citation>
    <scope>NUCLEOTIDE SEQUENCE [LARGE SCALE GENOMIC DNA]</scope>
    <source>
        <strain evidence="1 2">HG66A1</strain>
    </source>
</reference>
<dbReference type="AlphaFoldDB" id="A0A517PUT0"/>
<proteinExistence type="predicted"/>
<evidence type="ECO:0000313" key="1">
    <source>
        <dbReference type="EMBL" id="QDT23126.1"/>
    </source>
</evidence>
<dbReference type="Proteomes" id="UP000320421">
    <property type="component" value="Chromosome"/>
</dbReference>
<sequence length="369" mass="42065">MRLRPSRLNDRGWFLFSAIILLTGCTSEKLEIPVPVETMTPLKDTQNSQSYTELEAYRDVTSAEFKAAFEASIGITGQSIPDWRAFSKEVTKQSPSDLQVWACLVRAAYQARSVRYQGLESLDLETADRAFGELQQALEIDRSCVDTREYVAVRSVLASLAQHASMINTGLWKKINQYPLGASEKSVLTEQTIAEFTAVPEQCVDLLTHSDSPVDQQFKEYSKQTFTMKLPADFEETNTEPDSVLSYYNATPSRFHTVMILCGRDVNFKLTDQMKTMAPQLILTEVADQRMKRIGDSIVCSGTTTVCDVPARYFHTRRIRLDARLIACQIYLFIRNEDLYVMSFHCDADQIEHYRDLFSHARTSFQFLK</sequence>
<dbReference type="EMBL" id="CP036266">
    <property type="protein sequence ID" value="QDT23126.1"/>
    <property type="molecule type" value="Genomic_DNA"/>
</dbReference>
<dbReference type="OrthoDB" id="9943793at2"/>
<evidence type="ECO:0000313" key="2">
    <source>
        <dbReference type="Proteomes" id="UP000320421"/>
    </source>
</evidence>
<accession>A0A517PUT0</accession>
<dbReference type="PROSITE" id="PS51257">
    <property type="entry name" value="PROKAR_LIPOPROTEIN"/>
    <property type="match status" value="1"/>
</dbReference>
<protein>
    <submittedName>
        <fullName evidence="1">Uncharacterized protein</fullName>
    </submittedName>
</protein>